<dbReference type="InterPro" id="IPR004045">
    <property type="entry name" value="Glutathione_S-Trfase_N"/>
</dbReference>
<dbReference type="InterPro" id="IPR050983">
    <property type="entry name" value="GST_Omega/HSP26"/>
</dbReference>
<gene>
    <name evidence="2" type="ORF">ALP13_01249</name>
</gene>
<keyword evidence="2" id="KW-0808">Transferase</keyword>
<sequence length="209" mass="23691">MSAPTMTLYFNAASPFARKVMVMLHETGQLDRVQLQPTVLTPVSPSAELNEDNPAGKLPALRLADGNVIHDSRVILDYLDHQHVGQPLIPREGSARWRRLTLASLADAVLDAAVLIRYETALRPQEKHWDQWLDNQQQKIERSLSYFERDAITELSSSFDVASISVAAALGYLDFRQPELRWRNTYPRLANWYLKVSQRPSMLATQPPA</sequence>
<reference evidence="2 3" key="1">
    <citation type="submission" date="2018-08" db="EMBL/GenBank/DDBJ databases">
        <title>Recombination of ecologically and evolutionarily significant loci maintains genetic cohesion in the Pseudomonas syringae species complex.</title>
        <authorList>
            <person name="Dillon M."/>
            <person name="Thakur S."/>
            <person name="Almeida R.N.D."/>
            <person name="Weir B.S."/>
            <person name="Guttman D.S."/>
        </authorList>
    </citation>
    <scope>NUCLEOTIDE SEQUENCE [LARGE SCALE GENOMIC DNA]</scope>
    <source>
        <strain evidence="2 3">ICMP 11281</strain>
    </source>
</reference>
<dbReference type="Proteomes" id="UP000271631">
    <property type="component" value="Unassembled WGS sequence"/>
</dbReference>
<protein>
    <submittedName>
        <fullName evidence="2">Glutathione S-transferase domain-containing protein</fullName>
    </submittedName>
</protein>
<dbReference type="PANTHER" id="PTHR43968:SF6">
    <property type="entry name" value="GLUTATHIONE S-TRANSFERASE OMEGA"/>
    <property type="match status" value="1"/>
</dbReference>
<dbReference type="Pfam" id="PF13410">
    <property type="entry name" value="GST_C_2"/>
    <property type="match status" value="1"/>
</dbReference>
<evidence type="ECO:0000313" key="3">
    <source>
        <dbReference type="Proteomes" id="UP000271631"/>
    </source>
</evidence>
<dbReference type="Pfam" id="PF13409">
    <property type="entry name" value="GST_N_2"/>
    <property type="match status" value="1"/>
</dbReference>
<dbReference type="EMBL" id="RBUQ01000236">
    <property type="protein sequence ID" value="RMV33412.1"/>
    <property type="molecule type" value="Genomic_DNA"/>
</dbReference>
<evidence type="ECO:0000259" key="1">
    <source>
        <dbReference type="PROSITE" id="PS50404"/>
    </source>
</evidence>
<dbReference type="RefSeq" id="WP_005763671.1">
    <property type="nucleotide sequence ID" value="NZ_JAEVFP010000025.1"/>
</dbReference>
<dbReference type="InterPro" id="IPR036249">
    <property type="entry name" value="Thioredoxin-like_sf"/>
</dbReference>
<dbReference type="GO" id="GO:0005737">
    <property type="term" value="C:cytoplasm"/>
    <property type="evidence" value="ECO:0007669"/>
    <property type="project" value="TreeGrafter"/>
</dbReference>
<accession>A0A0N0WT41</accession>
<dbReference type="Gene3D" id="1.20.1050.10">
    <property type="match status" value="1"/>
</dbReference>
<feature type="domain" description="GST N-terminal" evidence="1">
    <location>
        <begin position="4"/>
        <end position="87"/>
    </location>
</feature>
<dbReference type="SUPFAM" id="SSF52833">
    <property type="entry name" value="Thioredoxin-like"/>
    <property type="match status" value="1"/>
</dbReference>
<dbReference type="Gene3D" id="3.40.30.10">
    <property type="entry name" value="Glutaredoxin"/>
    <property type="match status" value="1"/>
</dbReference>
<organism evidence="2 3">
    <name type="scientific">Pseudomonas syringae pv. maculicola</name>
    <dbReference type="NCBI Taxonomy" id="59511"/>
    <lineage>
        <taxon>Bacteria</taxon>
        <taxon>Pseudomonadati</taxon>
        <taxon>Pseudomonadota</taxon>
        <taxon>Gammaproteobacteria</taxon>
        <taxon>Pseudomonadales</taxon>
        <taxon>Pseudomonadaceae</taxon>
        <taxon>Pseudomonas</taxon>
    </lineage>
</organism>
<evidence type="ECO:0000313" key="2">
    <source>
        <dbReference type="EMBL" id="RMV33412.1"/>
    </source>
</evidence>
<dbReference type="CDD" id="cd03049">
    <property type="entry name" value="GST_N_3"/>
    <property type="match status" value="1"/>
</dbReference>
<dbReference type="GO" id="GO:0016740">
    <property type="term" value="F:transferase activity"/>
    <property type="evidence" value="ECO:0007669"/>
    <property type="project" value="UniProtKB-KW"/>
</dbReference>
<dbReference type="SUPFAM" id="SSF47616">
    <property type="entry name" value="GST C-terminal domain-like"/>
    <property type="match status" value="1"/>
</dbReference>
<dbReference type="PROSITE" id="PS50404">
    <property type="entry name" value="GST_NTER"/>
    <property type="match status" value="1"/>
</dbReference>
<proteinExistence type="predicted"/>
<name>A0A0N0WT41_PSEYM</name>
<dbReference type="CDD" id="cd03205">
    <property type="entry name" value="GST_C_6"/>
    <property type="match status" value="1"/>
</dbReference>
<dbReference type="InterPro" id="IPR036282">
    <property type="entry name" value="Glutathione-S-Trfase_C_sf"/>
</dbReference>
<dbReference type="PANTHER" id="PTHR43968">
    <property type="match status" value="1"/>
</dbReference>
<comment type="caution">
    <text evidence="2">The sequence shown here is derived from an EMBL/GenBank/DDBJ whole genome shotgun (WGS) entry which is preliminary data.</text>
</comment>
<dbReference type="AlphaFoldDB" id="A0A0N0WT41"/>